<organism evidence="1 2">
    <name type="scientific">Symbiodinium microadriaticum</name>
    <name type="common">Dinoflagellate</name>
    <name type="synonym">Zooxanthella microadriatica</name>
    <dbReference type="NCBI Taxonomy" id="2951"/>
    <lineage>
        <taxon>Eukaryota</taxon>
        <taxon>Sar</taxon>
        <taxon>Alveolata</taxon>
        <taxon>Dinophyceae</taxon>
        <taxon>Suessiales</taxon>
        <taxon>Symbiodiniaceae</taxon>
        <taxon>Symbiodinium</taxon>
    </lineage>
</organism>
<dbReference type="Gene3D" id="1.25.10.10">
    <property type="entry name" value="Leucine-rich Repeat Variant"/>
    <property type="match status" value="1"/>
</dbReference>
<comment type="caution">
    <text evidence="1">The sequence shown here is derived from an EMBL/GenBank/DDBJ whole genome shotgun (WGS) entry which is preliminary data.</text>
</comment>
<evidence type="ECO:0000313" key="1">
    <source>
        <dbReference type="EMBL" id="OLP74433.1"/>
    </source>
</evidence>
<reference evidence="1 2" key="1">
    <citation type="submission" date="2016-02" db="EMBL/GenBank/DDBJ databases">
        <title>Genome analysis of coral dinoflagellate symbionts highlights evolutionary adaptations to a symbiotic lifestyle.</title>
        <authorList>
            <person name="Aranda M."/>
            <person name="Li Y."/>
            <person name="Liew Y.J."/>
            <person name="Baumgarten S."/>
            <person name="Simakov O."/>
            <person name="Wilson M."/>
            <person name="Piel J."/>
            <person name="Ashoor H."/>
            <person name="Bougouffa S."/>
            <person name="Bajic V.B."/>
            <person name="Ryu T."/>
            <person name="Ravasi T."/>
            <person name="Bayer T."/>
            <person name="Micklem G."/>
            <person name="Kim H."/>
            <person name="Bhak J."/>
            <person name="Lajeunesse T.C."/>
            <person name="Voolstra C.R."/>
        </authorList>
    </citation>
    <scope>NUCLEOTIDE SEQUENCE [LARGE SCALE GENOMIC DNA]</scope>
    <source>
        <strain evidence="1 2">CCMP2467</strain>
    </source>
</reference>
<proteinExistence type="predicted"/>
<accession>A0A1Q9BUQ1</accession>
<evidence type="ECO:0000313" key="2">
    <source>
        <dbReference type="Proteomes" id="UP000186817"/>
    </source>
</evidence>
<dbReference type="OrthoDB" id="1074925at2759"/>
<name>A0A1Q9BUQ1_SYMMI</name>
<dbReference type="InterPro" id="IPR011989">
    <property type="entry name" value="ARM-like"/>
</dbReference>
<protein>
    <submittedName>
        <fullName evidence="1">Coatomer subunit gamma</fullName>
    </submittedName>
</protein>
<gene>
    <name evidence="1" type="primary">gammaCop</name>
    <name evidence="1" type="ORF">AK812_SmicGene46027</name>
</gene>
<dbReference type="AlphaFoldDB" id="A0A1Q9BUQ1"/>
<keyword evidence="2" id="KW-1185">Reference proteome</keyword>
<sequence>MLEVTEENLKMDEREFNNPWSTQDKASVLQESRCFSDAPIDSLKCQNLLTRIIYLIQYLGELATHTSWDLNTM</sequence>
<dbReference type="Proteomes" id="UP000186817">
    <property type="component" value="Unassembled WGS sequence"/>
</dbReference>
<dbReference type="EMBL" id="LSRX01003734">
    <property type="protein sequence ID" value="OLP74433.1"/>
    <property type="molecule type" value="Genomic_DNA"/>
</dbReference>